<evidence type="ECO:0000313" key="3">
    <source>
        <dbReference type="Proteomes" id="UP001153269"/>
    </source>
</evidence>
<feature type="compositionally biased region" description="Basic and acidic residues" evidence="1">
    <location>
        <begin position="167"/>
        <end position="184"/>
    </location>
</feature>
<evidence type="ECO:0000256" key="1">
    <source>
        <dbReference type="SAM" id="MobiDB-lite"/>
    </source>
</evidence>
<organism evidence="2 3">
    <name type="scientific">Pleuronectes platessa</name>
    <name type="common">European plaice</name>
    <dbReference type="NCBI Taxonomy" id="8262"/>
    <lineage>
        <taxon>Eukaryota</taxon>
        <taxon>Metazoa</taxon>
        <taxon>Chordata</taxon>
        <taxon>Craniata</taxon>
        <taxon>Vertebrata</taxon>
        <taxon>Euteleostomi</taxon>
        <taxon>Actinopterygii</taxon>
        <taxon>Neopterygii</taxon>
        <taxon>Teleostei</taxon>
        <taxon>Neoteleostei</taxon>
        <taxon>Acanthomorphata</taxon>
        <taxon>Carangaria</taxon>
        <taxon>Pleuronectiformes</taxon>
        <taxon>Pleuronectoidei</taxon>
        <taxon>Pleuronectidae</taxon>
        <taxon>Pleuronectes</taxon>
    </lineage>
</organism>
<gene>
    <name evidence="2" type="ORF">PLEPLA_LOCUS1527</name>
</gene>
<sequence>MTRSEGGEGETLARGRSKALFSPPHTYLHYTCLSFSKEPRAGQDERGVVDRGDTIGGGGGDRAAGIGGGGGAGESREEGDGGGRFSSIWPFSEGGLTCKCFCNHRWPDAVVTGLSCAKPLVNADHGRIQVRCIGGGAVSTVPVKGFTPQHLQGFKPNRQQAGAEQVEENRIQTRADPESAGRGV</sequence>
<accession>A0A9N7TIX8</accession>
<feature type="region of interest" description="Disordered" evidence="1">
    <location>
        <begin position="40"/>
        <end position="85"/>
    </location>
</feature>
<reference evidence="2" key="1">
    <citation type="submission" date="2020-03" db="EMBL/GenBank/DDBJ databases">
        <authorList>
            <person name="Weist P."/>
        </authorList>
    </citation>
    <scope>NUCLEOTIDE SEQUENCE</scope>
</reference>
<feature type="region of interest" description="Disordered" evidence="1">
    <location>
        <begin position="152"/>
        <end position="184"/>
    </location>
</feature>
<comment type="caution">
    <text evidence="2">The sequence shown here is derived from an EMBL/GenBank/DDBJ whole genome shotgun (WGS) entry which is preliminary data.</text>
</comment>
<keyword evidence="3" id="KW-1185">Reference proteome</keyword>
<evidence type="ECO:0000313" key="2">
    <source>
        <dbReference type="EMBL" id="CAB1413825.1"/>
    </source>
</evidence>
<dbReference type="Proteomes" id="UP001153269">
    <property type="component" value="Unassembled WGS sequence"/>
</dbReference>
<feature type="compositionally biased region" description="Basic and acidic residues" evidence="1">
    <location>
        <begin position="40"/>
        <end position="53"/>
    </location>
</feature>
<feature type="compositionally biased region" description="Gly residues" evidence="1">
    <location>
        <begin position="54"/>
        <end position="73"/>
    </location>
</feature>
<dbReference type="EMBL" id="CADEAL010000072">
    <property type="protein sequence ID" value="CAB1413825.1"/>
    <property type="molecule type" value="Genomic_DNA"/>
</dbReference>
<proteinExistence type="predicted"/>
<protein>
    <submittedName>
        <fullName evidence="2">Uncharacterized protein</fullName>
    </submittedName>
</protein>
<dbReference type="AlphaFoldDB" id="A0A9N7TIX8"/>
<name>A0A9N7TIX8_PLEPL</name>